<organism evidence="1 2">
    <name type="scientific">Smallanthus sonchifolius</name>
    <dbReference type="NCBI Taxonomy" id="185202"/>
    <lineage>
        <taxon>Eukaryota</taxon>
        <taxon>Viridiplantae</taxon>
        <taxon>Streptophyta</taxon>
        <taxon>Embryophyta</taxon>
        <taxon>Tracheophyta</taxon>
        <taxon>Spermatophyta</taxon>
        <taxon>Magnoliopsida</taxon>
        <taxon>eudicotyledons</taxon>
        <taxon>Gunneridae</taxon>
        <taxon>Pentapetalae</taxon>
        <taxon>asterids</taxon>
        <taxon>campanulids</taxon>
        <taxon>Asterales</taxon>
        <taxon>Asteraceae</taxon>
        <taxon>Asteroideae</taxon>
        <taxon>Heliantheae alliance</taxon>
        <taxon>Millerieae</taxon>
        <taxon>Smallanthus</taxon>
    </lineage>
</organism>
<reference evidence="1 2" key="2">
    <citation type="journal article" date="2022" name="Mol. Ecol. Resour.">
        <title>The genomes of chicory, endive, great burdock and yacon provide insights into Asteraceae paleo-polyploidization history and plant inulin production.</title>
        <authorList>
            <person name="Fan W."/>
            <person name="Wang S."/>
            <person name="Wang H."/>
            <person name="Wang A."/>
            <person name="Jiang F."/>
            <person name="Liu H."/>
            <person name="Zhao H."/>
            <person name="Xu D."/>
            <person name="Zhang Y."/>
        </authorList>
    </citation>
    <scope>NUCLEOTIDE SEQUENCE [LARGE SCALE GENOMIC DNA]</scope>
    <source>
        <strain evidence="2">cv. Yunnan</strain>
        <tissue evidence="1">Leaves</tissue>
    </source>
</reference>
<gene>
    <name evidence="1" type="ORF">L1987_79670</name>
</gene>
<sequence>MDSNADNTSKDGRDTDDRDEEDDDDEYEEGRDGSRLLEFMFGNVDGSGDLDIDYLDEDAKEHLAALADKLGSSLTDIDLSVRKSQTSGDAAEQDYDQKAEDAVDYEDIDEQYEGPEVQALTEEDYLLPKSDYVSTTVTAPLVTSSSLFDDENYDEEEEELPKELVHVDNNDLVQNNSVSGEVEYDLQEKSTPEDGSGAIEVENLDPDVVEVHKDDTNILEEPFEAKNSTPLPVLCVEDGNKNTSPWMSLKSWRKTKKHF</sequence>
<evidence type="ECO:0000313" key="1">
    <source>
        <dbReference type="EMBL" id="KAI3686001.1"/>
    </source>
</evidence>
<accession>A0ACB8YKK3</accession>
<dbReference type="Proteomes" id="UP001056120">
    <property type="component" value="Linkage Group LG27"/>
</dbReference>
<keyword evidence="2" id="KW-1185">Reference proteome</keyword>
<evidence type="ECO:0000313" key="2">
    <source>
        <dbReference type="Proteomes" id="UP001056120"/>
    </source>
</evidence>
<protein>
    <submittedName>
        <fullName evidence="1">Uncharacterized protein</fullName>
    </submittedName>
</protein>
<name>A0ACB8YKK3_9ASTR</name>
<dbReference type="EMBL" id="CM042044">
    <property type="protein sequence ID" value="KAI3686001.1"/>
    <property type="molecule type" value="Genomic_DNA"/>
</dbReference>
<comment type="caution">
    <text evidence="1">The sequence shown here is derived from an EMBL/GenBank/DDBJ whole genome shotgun (WGS) entry which is preliminary data.</text>
</comment>
<reference evidence="2" key="1">
    <citation type="journal article" date="2022" name="Mol. Ecol. Resour.">
        <title>The genomes of chicory, endive, great burdock and yacon provide insights into Asteraceae palaeo-polyploidization history and plant inulin production.</title>
        <authorList>
            <person name="Fan W."/>
            <person name="Wang S."/>
            <person name="Wang H."/>
            <person name="Wang A."/>
            <person name="Jiang F."/>
            <person name="Liu H."/>
            <person name="Zhao H."/>
            <person name="Xu D."/>
            <person name="Zhang Y."/>
        </authorList>
    </citation>
    <scope>NUCLEOTIDE SEQUENCE [LARGE SCALE GENOMIC DNA]</scope>
    <source>
        <strain evidence="2">cv. Yunnan</strain>
    </source>
</reference>
<proteinExistence type="predicted"/>